<dbReference type="OrthoDB" id="2001944at2"/>
<reference evidence="2" key="1">
    <citation type="submission" date="2016-11" db="EMBL/GenBank/DDBJ databases">
        <authorList>
            <person name="Varghese N."/>
            <person name="Submissions S."/>
        </authorList>
    </citation>
    <scope>NUCLEOTIDE SEQUENCE [LARGE SCALE GENOMIC DNA]</scope>
    <source>
        <strain evidence="2">DSM 3071</strain>
    </source>
</reference>
<protein>
    <recommendedName>
        <fullName evidence="3">SMI1 / KNR4 family (SUKH-1)</fullName>
    </recommendedName>
</protein>
<organism evidence="1 2">
    <name type="scientific">Butyrivibrio fibrisolvens DSM 3071</name>
    <dbReference type="NCBI Taxonomy" id="1121131"/>
    <lineage>
        <taxon>Bacteria</taxon>
        <taxon>Bacillati</taxon>
        <taxon>Bacillota</taxon>
        <taxon>Clostridia</taxon>
        <taxon>Lachnospirales</taxon>
        <taxon>Lachnospiraceae</taxon>
        <taxon>Butyrivibrio</taxon>
    </lineage>
</organism>
<name>A0A1M5T0R3_BUTFI</name>
<proteinExistence type="predicted"/>
<dbReference type="STRING" id="1121131.SAMN02745229_00458"/>
<dbReference type="GeneID" id="89509362"/>
<gene>
    <name evidence="1" type="ORF">SAMN02745229_00458</name>
</gene>
<dbReference type="RefSeq" id="WP_073385174.1">
    <property type="nucleotide sequence ID" value="NZ_FQXK01000004.1"/>
</dbReference>
<evidence type="ECO:0000313" key="2">
    <source>
        <dbReference type="Proteomes" id="UP000184278"/>
    </source>
</evidence>
<dbReference type="EMBL" id="FQXK01000004">
    <property type="protein sequence ID" value="SHH44377.1"/>
    <property type="molecule type" value="Genomic_DNA"/>
</dbReference>
<dbReference type="AlphaFoldDB" id="A0A1M5T0R3"/>
<accession>A0A1M5T0R3</accession>
<keyword evidence="2" id="KW-1185">Reference proteome</keyword>
<dbReference type="Proteomes" id="UP000184278">
    <property type="component" value="Unassembled WGS sequence"/>
</dbReference>
<evidence type="ECO:0000313" key="1">
    <source>
        <dbReference type="EMBL" id="SHH44377.1"/>
    </source>
</evidence>
<evidence type="ECO:0008006" key="3">
    <source>
        <dbReference type="Google" id="ProtNLM"/>
    </source>
</evidence>
<sequence>MTLKELFEKYCAMSEWGYVCNGHCVELTPATEEEIKAFRTICDKYGVEQKIVAELEEYYRQNNNFFDYFRCDEESLFGWWDDDQKCIWFGCVDDNSFIYDANTHKYAIGEAGSNDFGEYDTFMEMLEAYLKYGYELGANC</sequence>